<keyword evidence="2" id="KW-1185">Reference proteome</keyword>
<dbReference type="EMBL" id="PUJW01000039">
    <property type="protein sequence ID" value="NHB94469.1"/>
    <property type="molecule type" value="Genomic_DNA"/>
</dbReference>
<accession>A0A7X5QHH3</accession>
<comment type="caution">
    <text evidence="1">The sequence shown here is derived from an EMBL/GenBank/DDBJ whole genome shotgun (WGS) entry which is preliminary data.</text>
</comment>
<protein>
    <submittedName>
        <fullName evidence="1">Uncharacterized protein</fullName>
    </submittedName>
</protein>
<name>A0A7X5QHH3_9GAMM</name>
<evidence type="ECO:0000313" key="1">
    <source>
        <dbReference type="EMBL" id="NHB94469.1"/>
    </source>
</evidence>
<organism evidence="1 2">
    <name type="scientific">Photorhabdus cinerea</name>
    <dbReference type="NCBI Taxonomy" id="471575"/>
    <lineage>
        <taxon>Bacteria</taxon>
        <taxon>Pseudomonadati</taxon>
        <taxon>Pseudomonadota</taxon>
        <taxon>Gammaproteobacteria</taxon>
        <taxon>Enterobacterales</taxon>
        <taxon>Morganellaceae</taxon>
        <taxon>Photorhabdus</taxon>
    </lineage>
</organism>
<reference evidence="1 2" key="1">
    <citation type="submission" date="2018-02" db="EMBL/GenBank/DDBJ databases">
        <authorList>
            <person name="Machado R.A."/>
        </authorList>
    </citation>
    <scope>NUCLEOTIDE SEQUENCE [LARGE SCALE GENOMIC DNA]</scope>
    <source>
        <strain evidence="1 2">DSM 19724</strain>
    </source>
</reference>
<gene>
    <name evidence="1" type="ORF">C5469_20955</name>
</gene>
<proteinExistence type="predicted"/>
<dbReference type="Proteomes" id="UP000591844">
    <property type="component" value="Unassembled WGS sequence"/>
</dbReference>
<evidence type="ECO:0000313" key="2">
    <source>
        <dbReference type="Proteomes" id="UP000591844"/>
    </source>
</evidence>
<dbReference type="RefSeq" id="WP_242689543.1">
    <property type="nucleotide sequence ID" value="NZ_CAWPIB010000039.1"/>
</dbReference>
<sequence length="120" mass="14130">MDSFDYHVNVLMPANFFRDDEKWIREMLLQLDPSTRGKITVRYSEVYEAAWDEEPVSYRKDNIARRHANIRLREFVRKYAAFSQGYVTTPTELLKTGTIQQNQPIPEPLKHRGGFFSGKC</sequence>
<dbReference type="AlphaFoldDB" id="A0A7X5QHH3"/>